<dbReference type="EMBL" id="CP001739">
    <property type="protein sequence ID" value="ACZ10420.1"/>
    <property type="molecule type" value="Genomic_DNA"/>
</dbReference>
<organism evidence="2 3">
    <name type="scientific">Sebaldella termitidis (strain ATCC 33386 / NCTC 11300)</name>
    <dbReference type="NCBI Taxonomy" id="526218"/>
    <lineage>
        <taxon>Bacteria</taxon>
        <taxon>Fusobacteriati</taxon>
        <taxon>Fusobacteriota</taxon>
        <taxon>Fusobacteriia</taxon>
        <taxon>Fusobacteriales</taxon>
        <taxon>Leptotrichiaceae</taxon>
        <taxon>Sebaldella</taxon>
    </lineage>
</organism>
<dbReference type="KEGG" id="str:Sterm_3586"/>
<sequence length="188" mass="22068">MKKIILIFMIFSIGVFAKSFDSTESKKALDKFIEIERSGDFKKYAGDKQAEAMFSISNMTEQEIKNMNTGKKIIGENYKYKITNVKETGNKSEITMAVEYETMDYKGESMKKVLEDLEAQYSEKWAENLSTEETVDKIMEKYTDFSVVKRTIKVNLKKEKGYWQIDLNENEDFMVSLYSHGDLYFWRD</sequence>
<evidence type="ECO:0000313" key="3">
    <source>
        <dbReference type="Proteomes" id="UP000000845"/>
    </source>
</evidence>
<keyword evidence="1" id="KW-0732">Signal</keyword>
<evidence type="ECO:0000313" key="2">
    <source>
        <dbReference type="EMBL" id="ACZ10420.1"/>
    </source>
</evidence>
<gene>
    <name evidence="2" type="ordered locus">Sterm_3586</name>
</gene>
<keyword evidence="3" id="KW-1185">Reference proteome</keyword>
<reference evidence="3" key="1">
    <citation type="submission" date="2009-09" db="EMBL/GenBank/DDBJ databases">
        <title>The complete chromosome of Sebaldella termitidis ATCC 33386.</title>
        <authorList>
            <consortium name="US DOE Joint Genome Institute (JGI-PGF)"/>
            <person name="Lucas S."/>
            <person name="Copeland A."/>
            <person name="Lapidus A."/>
            <person name="Glavina del Rio T."/>
            <person name="Dalin E."/>
            <person name="Tice H."/>
            <person name="Bruce D."/>
            <person name="Goodwin L."/>
            <person name="Pitluck S."/>
            <person name="Kyrpides N."/>
            <person name="Mavromatis K."/>
            <person name="Ivanova N."/>
            <person name="Mikhailova N."/>
            <person name="Sims D."/>
            <person name="Meincke L."/>
            <person name="Brettin T."/>
            <person name="Detter J.C."/>
            <person name="Han C."/>
            <person name="Larimer F."/>
            <person name="Land M."/>
            <person name="Hauser L."/>
            <person name="Markowitz V."/>
            <person name="Cheng J.F."/>
            <person name="Hugenholtz P."/>
            <person name="Woyke T."/>
            <person name="Wu D."/>
            <person name="Eisen J.A."/>
        </authorList>
    </citation>
    <scope>NUCLEOTIDE SEQUENCE [LARGE SCALE GENOMIC DNA]</scope>
    <source>
        <strain evidence="3">ATCC 33386 / NCTC 11300</strain>
    </source>
</reference>
<feature type="chain" id="PRO_5003020986" description="DUF5105 domain-containing protein" evidence="1">
    <location>
        <begin position="18"/>
        <end position="188"/>
    </location>
</feature>
<reference evidence="2 3" key="2">
    <citation type="journal article" date="2010" name="Stand. Genomic Sci.">
        <title>Complete genome sequence of Sebaldella termitidis type strain (NCTC 11300).</title>
        <authorList>
            <person name="Harmon-Smith M."/>
            <person name="Celia L."/>
            <person name="Chertkov O."/>
            <person name="Lapidus A."/>
            <person name="Copeland A."/>
            <person name="Glavina Del Rio T."/>
            <person name="Nolan M."/>
            <person name="Lucas S."/>
            <person name="Tice H."/>
            <person name="Cheng J.F."/>
            <person name="Han C."/>
            <person name="Detter J.C."/>
            <person name="Bruce D."/>
            <person name="Goodwin L."/>
            <person name="Pitluck S."/>
            <person name="Pati A."/>
            <person name="Liolios K."/>
            <person name="Ivanova N."/>
            <person name="Mavromatis K."/>
            <person name="Mikhailova N."/>
            <person name="Chen A."/>
            <person name="Palaniappan K."/>
            <person name="Land M."/>
            <person name="Hauser L."/>
            <person name="Chang Y.J."/>
            <person name="Jeffries C.D."/>
            <person name="Brettin T."/>
            <person name="Goker M."/>
            <person name="Beck B."/>
            <person name="Bristow J."/>
            <person name="Eisen J.A."/>
            <person name="Markowitz V."/>
            <person name="Hugenholtz P."/>
            <person name="Kyrpides N.C."/>
            <person name="Klenk H.P."/>
            <person name="Chen F."/>
        </authorList>
    </citation>
    <scope>NUCLEOTIDE SEQUENCE [LARGE SCALE GENOMIC DNA]</scope>
    <source>
        <strain evidence="3">ATCC 33386 / NCTC 11300</strain>
    </source>
</reference>
<proteinExistence type="predicted"/>
<dbReference type="Proteomes" id="UP000000845">
    <property type="component" value="Chromosome"/>
</dbReference>
<evidence type="ECO:0000256" key="1">
    <source>
        <dbReference type="SAM" id="SignalP"/>
    </source>
</evidence>
<protein>
    <recommendedName>
        <fullName evidence="4">DUF5105 domain-containing protein</fullName>
    </recommendedName>
</protein>
<dbReference type="AlphaFoldDB" id="D1ARD4"/>
<evidence type="ECO:0008006" key="4">
    <source>
        <dbReference type="Google" id="ProtNLM"/>
    </source>
</evidence>
<dbReference type="RefSeq" id="WP_012863002.1">
    <property type="nucleotide sequence ID" value="NC_013517.1"/>
</dbReference>
<accession>D1ARD4</accession>
<dbReference type="HOGENOM" id="CLU_123345_0_0_0"/>
<name>D1ARD4_SEBTE</name>
<feature type="signal peptide" evidence="1">
    <location>
        <begin position="1"/>
        <end position="17"/>
    </location>
</feature>